<evidence type="ECO:0000256" key="3">
    <source>
        <dbReference type="ARBA" id="ARBA00022917"/>
    </source>
</evidence>
<dbReference type="InterPro" id="IPR045853">
    <property type="entry name" value="Pep_chain_release_fac_I_sf"/>
</dbReference>
<evidence type="ECO:0000313" key="7">
    <source>
        <dbReference type="EMBL" id="EPZ34720.1"/>
    </source>
</evidence>
<protein>
    <recommendedName>
        <fullName evidence="4">Eukaryotic translation initiation factor 3 30 kDa subunit</fullName>
    </recommendedName>
</protein>
<dbReference type="AlphaFoldDB" id="A0A075AWL1"/>
<dbReference type="InterPro" id="IPR000352">
    <property type="entry name" value="Pep_chain_release_fac_I"/>
</dbReference>
<dbReference type="Proteomes" id="UP000030755">
    <property type="component" value="Unassembled WGS sequence"/>
</dbReference>
<accession>A0A075AWL1</accession>
<keyword evidence="7" id="KW-0396">Initiation factor</keyword>
<evidence type="ECO:0000313" key="8">
    <source>
        <dbReference type="Proteomes" id="UP000030755"/>
    </source>
</evidence>
<dbReference type="HOGENOM" id="CLU_581596_0_0_1"/>
<dbReference type="FunFam" id="3.30.160.20:FF:000004">
    <property type="entry name" value="Peptide chain release factor 1"/>
    <property type="match status" value="1"/>
</dbReference>
<dbReference type="GO" id="GO:0005739">
    <property type="term" value="C:mitochondrion"/>
    <property type="evidence" value="ECO:0007669"/>
    <property type="project" value="GOC"/>
</dbReference>
<feature type="domain" description="Prokaryotic-type class I peptide chain release factors" evidence="6">
    <location>
        <begin position="197"/>
        <end position="213"/>
    </location>
</feature>
<keyword evidence="8" id="KW-1185">Reference proteome</keyword>
<dbReference type="OrthoDB" id="2019491at2759"/>
<dbReference type="SMART" id="SM00937">
    <property type="entry name" value="PCRF"/>
    <property type="match status" value="1"/>
</dbReference>
<dbReference type="Pfam" id="PF03462">
    <property type="entry name" value="PCRF"/>
    <property type="match status" value="1"/>
</dbReference>
<dbReference type="GO" id="GO:0032543">
    <property type="term" value="P:mitochondrial translation"/>
    <property type="evidence" value="ECO:0007669"/>
    <property type="project" value="UniProtKB-ARBA"/>
</dbReference>
<evidence type="ECO:0000256" key="5">
    <source>
        <dbReference type="SAM" id="MobiDB-lite"/>
    </source>
</evidence>
<dbReference type="PANTHER" id="PTHR43804">
    <property type="entry name" value="LD18447P"/>
    <property type="match status" value="1"/>
</dbReference>
<evidence type="ECO:0000256" key="4">
    <source>
        <dbReference type="ARBA" id="ARBA00029904"/>
    </source>
</evidence>
<dbReference type="GO" id="GO:0003747">
    <property type="term" value="F:translation release factor activity"/>
    <property type="evidence" value="ECO:0007669"/>
    <property type="project" value="InterPro"/>
</dbReference>
<dbReference type="InterPro" id="IPR023194">
    <property type="entry name" value="eIF3-like_dom_sf"/>
</dbReference>
<dbReference type="PROSITE" id="PS00745">
    <property type="entry name" value="RF_PROK_I"/>
    <property type="match status" value="1"/>
</dbReference>
<organism evidence="7 8">
    <name type="scientific">Rozella allomycis (strain CSF55)</name>
    <dbReference type="NCBI Taxonomy" id="988480"/>
    <lineage>
        <taxon>Eukaryota</taxon>
        <taxon>Fungi</taxon>
        <taxon>Fungi incertae sedis</taxon>
        <taxon>Cryptomycota</taxon>
        <taxon>Cryptomycota incertae sedis</taxon>
        <taxon>Rozella</taxon>
    </lineage>
</organism>
<dbReference type="Gene3D" id="3.30.70.1660">
    <property type="match status" value="1"/>
</dbReference>
<reference evidence="7 8" key="1">
    <citation type="journal article" date="2013" name="Curr. Biol.">
        <title>Shared signatures of parasitism and phylogenomics unite Cryptomycota and microsporidia.</title>
        <authorList>
            <person name="James T.Y."/>
            <person name="Pelin A."/>
            <person name="Bonen L."/>
            <person name="Ahrendt S."/>
            <person name="Sain D."/>
            <person name="Corradi N."/>
            <person name="Stajich J.E."/>
        </authorList>
    </citation>
    <scope>NUCLEOTIDE SEQUENCE [LARGE SCALE GENOMIC DNA]</scope>
    <source>
        <strain evidence="7 8">CSF55</strain>
    </source>
</reference>
<keyword evidence="2" id="KW-0488">Methylation</keyword>
<sequence length="470" mass="53229">MQEPKGGCDCDDTPFTISTIQNYKFQPQNFLLSKDRKELSDIINGNEEEMKILAEEELFQNEQDIELKETEILDNLLPEMSEDKESAMFEVRAGTGGNEAALFAEDLFSMYQKFSILKGWKFKIINEETKEGARIEGLNVFGTLKYETGVHRVQRVPQTERSGRIHTSTASIAVLPFYNKMPDVSIKSSDLRIDTFRSSGPGGQHVNTTDSAVRITHLPTKTVVECQDSRSQHQNKATAMRILASKLYAVLENDGLSKLSKLRKEQDSWEDEEEEDMSKKVESVTLAPSKKKKPVKQAIAERKLKESEEKKLNEAEQDILEKETPLERKIRLQKMQEEADIKNAVDLFVTGDIHPKEKENKEAKPASLDLSMEPKTKADFDSLANQIASKCKSKLYTGFIDTLLRELVQDMNFTDIRSLSSALNIISNEKQKSGKDKGKKKTTAVKKAAVRTEASDIVDTSKYDDFDDFM</sequence>
<dbReference type="GO" id="GO:0003743">
    <property type="term" value="F:translation initiation factor activity"/>
    <property type="evidence" value="ECO:0007669"/>
    <property type="project" value="UniProtKB-KW"/>
</dbReference>
<dbReference type="STRING" id="988480.A0A075AWL1"/>
<evidence type="ECO:0000259" key="6">
    <source>
        <dbReference type="PROSITE" id="PS00745"/>
    </source>
</evidence>
<comment type="similarity">
    <text evidence="1">Belongs to the prokaryotic/mitochondrial release factor family.</text>
</comment>
<keyword evidence="3" id="KW-0648">Protein biosynthesis</keyword>
<dbReference type="EMBL" id="KE560925">
    <property type="protein sequence ID" value="EPZ34720.1"/>
    <property type="molecule type" value="Genomic_DNA"/>
</dbReference>
<dbReference type="GO" id="GO:0005852">
    <property type="term" value="C:eukaryotic translation initiation factor 3 complex"/>
    <property type="evidence" value="ECO:0007669"/>
    <property type="project" value="InterPro"/>
</dbReference>
<dbReference type="Gene3D" id="3.30.160.20">
    <property type="match status" value="1"/>
</dbReference>
<evidence type="ECO:0000256" key="2">
    <source>
        <dbReference type="ARBA" id="ARBA00022481"/>
    </source>
</evidence>
<dbReference type="InterPro" id="IPR050057">
    <property type="entry name" value="Prokaryotic/Mito_RF"/>
</dbReference>
<dbReference type="InterPro" id="IPR013906">
    <property type="entry name" value="eIF3j"/>
</dbReference>
<proteinExistence type="inferred from homology"/>
<dbReference type="Pfam" id="PF08597">
    <property type="entry name" value="eIF3_subunit"/>
    <property type="match status" value="1"/>
</dbReference>
<feature type="region of interest" description="Disordered" evidence="5">
    <location>
        <begin position="261"/>
        <end position="289"/>
    </location>
</feature>
<dbReference type="Gene3D" id="1.10.246.60">
    <property type="entry name" value="Eukaryotic translation initiation factor 3 like domains"/>
    <property type="match status" value="1"/>
</dbReference>
<name>A0A075AWL1_ROZAC</name>
<dbReference type="InterPro" id="IPR005139">
    <property type="entry name" value="PCRF"/>
</dbReference>
<dbReference type="PANTHER" id="PTHR43804:SF7">
    <property type="entry name" value="LD18447P"/>
    <property type="match status" value="1"/>
</dbReference>
<gene>
    <name evidence="7" type="ORF">O9G_004027</name>
</gene>
<evidence type="ECO:0000256" key="1">
    <source>
        <dbReference type="ARBA" id="ARBA00010835"/>
    </source>
</evidence>
<dbReference type="SUPFAM" id="SSF75620">
    <property type="entry name" value="Release factor"/>
    <property type="match status" value="1"/>
</dbReference>